<reference evidence="2 3" key="1">
    <citation type="submission" date="2015-11" db="EMBL/GenBank/DDBJ databases">
        <title>Genomic analysis of 38 Legionella species identifies large and diverse effector repertoires.</title>
        <authorList>
            <person name="Burstein D."/>
            <person name="Amaro F."/>
            <person name="Zusman T."/>
            <person name="Lifshitz Z."/>
            <person name="Cohen O."/>
            <person name="Gilbert J.A."/>
            <person name="Pupko T."/>
            <person name="Shuman H.A."/>
            <person name="Segal G."/>
        </authorList>
    </citation>
    <scope>NUCLEOTIDE SEQUENCE [LARGE SCALE GENOMIC DNA]</scope>
    <source>
        <strain evidence="2 3">WIGA</strain>
    </source>
</reference>
<gene>
    <name evidence="2" type="ORF">Lboz_3050</name>
</gene>
<evidence type="ECO:0000313" key="2">
    <source>
        <dbReference type="EMBL" id="KTC69534.1"/>
    </source>
</evidence>
<dbReference type="AlphaFoldDB" id="A0A0W0REM1"/>
<evidence type="ECO:0000259" key="1">
    <source>
        <dbReference type="Pfam" id="PF13362"/>
    </source>
</evidence>
<dbReference type="Pfam" id="PF13362">
    <property type="entry name" value="Toprim_3"/>
    <property type="match status" value="1"/>
</dbReference>
<name>A0A0W0REM1_LEGBO</name>
<dbReference type="InterPro" id="IPR006171">
    <property type="entry name" value="TOPRIM_dom"/>
</dbReference>
<feature type="domain" description="Toprim" evidence="1">
    <location>
        <begin position="2"/>
        <end position="81"/>
    </location>
</feature>
<protein>
    <submittedName>
        <fullName evidence="2">Putative conjugative transfer protein TraI</fullName>
    </submittedName>
</protein>
<dbReference type="STRING" id="447.Lboz_3050"/>
<keyword evidence="3" id="KW-1185">Reference proteome</keyword>
<sequence>MYAVLGKANFSNIDPKNSPKQVIICLDNDGKETYKYAKNEQTNTIIKAAQRLHDSGIHVSIIIPKKENTDLNDVLVKEGKDELKKQLNRCLSLEEFKKQCALENKESELIKINQDRQIQSLIKQERKLNAQSDNQFIRLNQGLINEIKDRVYNKDFVENTRTFNKSQSNREMEREL</sequence>
<evidence type="ECO:0000313" key="3">
    <source>
        <dbReference type="Proteomes" id="UP000054695"/>
    </source>
</evidence>
<dbReference type="EMBL" id="LNXU01000045">
    <property type="protein sequence ID" value="KTC69534.1"/>
    <property type="molecule type" value="Genomic_DNA"/>
</dbReference>
<dbReference type="PATRIC" id="fig|447.4.peg.3254"/>
<dbReference type="Gene3D" id="3.40.1360.10">
    <property type="match status" value="1"/>
</dbReference>
<proteinExistence type="predicted"/>
<organism evidence="2 3">
    <name type="scientific">Legionella bozemanae</name>
    <name type="common">Fluoribacter bozemanae</name>
    <dbReference type="NCBI Taxonomy" id="447"/>
    <lineage>
        <taxon>Bacteria</taxon>
        <taxon>Pseudomonadati</taxon>
        <taxon>Pseudomonadota</taxon>
        <taxon>Gammaproteobacteria</taxon>
        <taxon>Legionellales</taxon>
        <taxon>Legionellaceae</taxon>
        <taxon>Legionella</taxon>
    </lineage>
</organism>
<comment type="caution">
    <text evidence="2">The sequence shown here is derived from an EMBL/GenBank/DDBJ whole genome shotgun (WGS) entry which is preliminary data.</text>
</comment>
<accession>A0A0W0REM1</accession>
<dbReference type="Proteomes" id="UP000054695">
    <property type="component" value="Unassembled WGS sequence"/>
</dbReference>